<dbReference type="Pfam" id="PF13225">
    <property type="entry name" value="D27-like_C"/>
    <property type="match status" value="1"/>
</dbReference>
<name>A0AAV1IH53_9CHLO</name>
<evidence type="ECO:0000313" key="3">
    <source>
        <dbReference type="Proteomes" id="UP001314263"/>
    </source>
</evidence>
<organism evidence="2 3">
    <name type="scientific">Coccomyxa viridis</name>
    <dbReference type="NCBI Taxonomy" id="1274662"/>
    <lineage>
        <taxon>Eukaryota</taxon>
        <taxon>Viridiplantae</taxon>
        <taxon>Chlorophyta</taxon>
        <taxon>core chlorophytes</taxon>
        <taxon>Trebouxiophyceae</taxon>
        <taxon>Trebouxiophyceae incertae sedis</taxon>
        <taxon>Coccomyxaceae</taxon>
        <taxon>Coccomyxa</taxon>
    </lineage>
</organism>
<dbReference type="PANTHER" id="PTHR33591">
    <property type="entry name" value="BETA-CAROTENE ISOMERASE D27"/>
    <property type="match status" value="1"/>
</dbReference>
<comment type="caution">
    <text evidence="2">The sequence shown here is derived from an EMBL/GenBank/DDBJ whole genome shotgun (WGS) entry which is preliminary data.</text>
</comment>
<dbReference type="InterPro" id="IPR038938">
    <property type="entry name" value="D27-like"/>
</dbReference>
<feature type="domain" description="Beta-carotene isomerase D27-like C-terminal" evidence="1">
    <location>
        <begin position="80"/>
        <end position="160"/>
    </location>
</feature>
<dbReference type="PANTHER" id="PTHR33591:SF2">
    <property type="entry name" value="BETA-CAROTENE ISOMERASE D27"/>
    <property type="match status" value="1"/>
</dbReference>
<evidence type="ECO:0000313" key="2">
    <source>
        <dbReference type="EMBL" id="CAK0786542.1"/>
    </source>
</evidence>
<dbReference type="EMBL" id="CAUYUE010000015">
    <property type="protein sequence ID" value="CAK0786542.1"/>
    <property type="molecule type" value="Genomic_DNA"/>
</dbReference>
<reference evidence="2 3" key="1">
    <citation type="submission" date="2023-10" db="EMBL/GenBank/DDBJ databases">
        <authorList>
            <person name="Maclean D."/>
            <person name="Macfadyen A."/>
        </authorList>
    </citation>
    <scope>NUCLEOTIDE SEQUENCE [LARGE SCALE GENOMIC DNA]</scope>
</reference>
<dbReference type="InterPro" id="IPR025114">
    <property type="entry name" value="D27-like_C"/>
</dbReference>
<evidence type="ECO:0000259" key="1">
    <source>
        <dbReference type="Pfam" id="PF13225"/>
    </source>
</evidence>
<sequence>MVASIGTDTDAEGYDAIVNLTTSLNGMSDQPRDTQERTRLILQSLFPAWLPPAFKVMFSRPLPQLSCRLNAWVTMMTCQWLMGPCKVNDFEREDGSIARGQGVLVERCRYLEETGCASVCLNSCKVPTQDFFGKDMGLPLTMAPNYEDFSCQFSFGMAPRLQAQDDAFQTPCFLQCPSKRRHNAAQKCPGASTL</sequence>
<dbReference type="Proteomes" id="UP001314263">
    <property type="component" value="Unassembled WGS sequence"/>
</dbReference>
<proteinExistence type="predicted"/>
<dbReference type="GO" id="GO:0005506">
    <property type="term" value="F:iron ion binding"/>
    <property type="evidence" value="ECO:0007669"/>
    <property type="project" value="InterPro"/>
</dbReference>
<protein>
    <recommendedName>
        <fullName evidence="1">Beta-carotene isomerase D27-like C-terminal domain-containing protein</fullName>
    </recommendedName>
</protein>
<accession>A0AAV1IH53</accession>
<dbReference type="AlphaFoldDB" id="A0AAV1IH53"/>
<keyword evidence="3" id="KW-1185">Reference proteome</keyword>
<gene>
    <name evidence="2" type="ORF">CVIRNUC_009755</name>
</gene>